<protein>
    <submittedName>
        <fullName evidence="2">Uncharacterized protein</fullName>
    </submittedName>
</protein>
<dbReference type="AlphaFoldDB" id="A0AAV7LF62"/>
<sequence>MSQVAIAGESGPRPLGSPGERSRRGAGSSGQEDLTLSHGRDRRCGRGVRAPPRPLRERQGGKKAPPRDGTHAQPARPWEGKPNQSASPGWDHPRTSCRPRAAGRPGRGGAGVREGTVAPSDQGRGVTPPCCQVPWPIPVRAEGLKTRAAPPSPPGGTGGSGAARAPSRSGNTPRPRGGRLPGRAPGKVLGIVEADSQEGKPDGVPDRHTARSVDGRHHLPPTSPAPAGGRTLRNVACDFWRWITRLARR</sequence>
<organism evidence="2 3">
    <name type="scientific">Pleurodeles waltl</name>
    <name type="common">Iberian ribbed newt</name>
    <dbReference type="NCBI Taxonomy" id="8319"/>
    <lineage>
        <taxon>Eukaryota</taxon>
        <taxon>Metazoa</taxon>
        <taxon>Chordata</taxon>
        <taxon>Craniata</taxon>
        <taxon>Vertebrata</taxon>
        <taxon>Euteleostomi</taxon>
        <taxon>Amphibia</taxon>
        <taxon>Batrachia</taxon>
        <taxon>Caudata</taxon>
        <taxon>Salamandroidea</taxon>
        <taxon>Salamandridae</taxon>
        <taxon>Pleurodelinae</taxon>
        <taxon>Pleurodeles</taxon>
    </lineage>
</organism>
<dbReference type="Proteomes" id="UP001066276">
    <property type="component" value="Chromosome 11"/>
</dbReference>
<feature type="compositionally biased region" description="Basic and acidic residues" evidence="1">
    <location>
        <begin position="54"/>
        <end position="70"/>
    </location>
</feature>
<evidence type="ECO:0000313" key="2">
    <source>
        <dbReference type="EMBL" id="KAJ1089129.1"/>
    </source>
</evidence>
<gene>
    <name evidence="2" type="ORF">NDU88_002280</name>
</gene>
<feature type="compositionally biased region" description="Low complexity" evidence="1">
    <location>
        <begin position="162"/>
        <end position="175"/>
    </location>
</feature>
<dbReference type="EMBL" id="JANPWB010000015">
    <property type="protein sequence ID" value="KAJ1089129.1"/>
    <property type="molecule type" value="Genomic_DNA"/>
</dbReference>
<comment type="caution">
    <text evidence="2">The sequence shown here is derived from an EMBL/GenBank/DDBJ whole genome shotgun (WGS) entry which is preliminary data.</text>
</comment>
<evidence type="ECO:0000313" key="3">
    <source>
        <dbReference type="Proteomes" id="UP001066276"/>
    </source>
</evidence>
<feature type="compositionally biased region" description="Basic and acidic residues" evidence="1">
    <location>
        <begin position="197"/>
        <end position="217"/>
    </location>
</feature>
<name>A0AAV7LF62_PLEWA</name>
<feature type="region of interest" description="Disordered" evidence="1">
    <location>
        <begin position="1"/>
        <end position="230"/>
    </location>
</feature>
<proteinExistence type="predicted"/>
<keyword evidence="3" id="KW-1185">Reference proteome</keyword>
<evidence type="ECO:0000256" key="1">
    <source>
        <dbReference type="SAM" id="MobiDB-lite"/>
    </source>
</evidence>
<accession>A0AAV7LF62</accession>
<reference evidence="2" key="1">
    <citation type="journal article" date="2022" name="bioRxiv">
        <title>Sequencing and chromosome-scale assembly of the giantPleurodeles waltlgenome.</title>
        <authorList>
            <person name="Brown T."/>
            <person name="Elewa A."/>
            <person name="Iarovenko S."/>
            <person name="Subramanian E."/>
            <person name="Araus A.J."/>
            <person name="Petzold A."/>
            <person name="Susuki M."/>
            <person name="Suzuki K.-i.T."/>
            <person name="Hayashi T."/>
            <person name="Toyoda A."/>
            <person name="Oliveira C."/>
            <person name="Osipova E."/>
            <person name="Leigh N.D."/>
            <person name="Simon A."/>
            <person name="Yun M.H."/>
        </authorList>
    </citation>
    <scope>NUCLEOTIDE SEQUENCE</scope>
    <source>
        <strain evidence="2">20211129_DDA</strain>
        <tissue evidence="2">Liver</tissue>
    </source>
</reference>